<dbReference type="EMBL" id="AAHYLK010000027">
    <property type="protein sequence ID" value="ECB7108585.1"/>
    <property type="molecule type" value="Genomic_DNA"/>
</dbReference>
<evidence type="ECO:0000313" key="2">
    <source>
        <dbReference type="EMBL" id="ECB7108585.1"/>
    </source>
</evidence>
<comment type="caution">
    <text evidence="1">The sequence shown here is derived from an EMBL/GenBank/DDBJ whole genome shotgun (WGS) entry which is preliminary data.</text>
</comment>
<protein>
    <submittedName>
        <fullName evidence="1">Type VI secretion system baseplate subunit TssK</fullName>
    </submittedName>
</protein>
<dbReference type="Pfam" id="PF05936">
    <property type="entry name" value="T6SS_VasE"/>
    <property type="match status" value="1"/>
</dbReference>
<name>A0A5X8Y2V2_SALNE</name>
<dbReference type="NCBIfam" id="TIGR03353">
    <property type="entry name" value="VI_chp_4"/>
    <property type="match status" value="1"/>
</dbReference>
<dbReference type="Proteomes" id="UP000839827">
    <property type="component" value="Unassembled WGS sequence"/>
</dbReference>
<evidence type="ECO:0000313" key="1">
    <source>
        <dbReference type="EMBL" id="ECB1915559.1"/>
    </source>
</evidence>
<accession>A0A5X8Y2V2</accession>
<organism evidence="1">
    <name type="scientific">Salmonella newport</name>
    <dbReference type="NCBI Taxonomy" id="108619"/>
    <lineage>
        <taxon>Bacteria</taxon>
        <taxon>Pseudomonadati</taxon>
        <taxon>Pseudomonadota</taxon>
        <taxon>Gammaproteobacteria</taxon>
        <taxon>Enterobacterales</taxon>
        <taxon>Enterobacteriaceae</taxon>
        <taxon>Salmonella</taxon>
    </lineage>
</organism>
<sequence length="456" mass="52671">MYPELQQVYWHSGIFLQPQHLQSTDLYHSYMLSRHNQLSQPWNIGIIDCEFNAETLVNFSIKIESLKALMPSGEYLEYPGNCSLQPRLFRDVWIQREKPLTLWLALRRFDPSHANVGNTSNSRWVIPGEEKMMKDVYFDGPECSVSRVIYNVQILSDEEKGTAVDCEFLPLLRLLYENERVIIDGHFCPPSLTLRGSSVLWSLVDGLYAELASRAYQFEEFKRSEHVRNKGHDFVTQLQVMRSLNRTLALLHHYCQTPNMHPWSVYGLLIQLVGELSVFNESCSFNGRWTEGDKSLLYYDHFNLFSTFTSVRELLIMLLNDLTLEDNHWISLSSDEQGIYRGDLQTIPEKEYTVLLLLRSDTIATTKFPDSSEFKIAASEDITTLIQHALPGVPLSKLSPVPRGVPNRKDAFCFLIDQRSNLWKKIEILKDIAFYWDNAPADLQIHLIFKGATHAI</sequence>
<dbReference type="EMBL" id="AAHWTY010000117">
    <property type="protein sequence ID" value="ECB1915559.1"/>
    <property type="molecule type" value="Genomic_DNA"/>
</dbReference>
<gene>
    <name evidence="1" type="primary">tssK</name>
    <name evidence="2" type="ORF">E1A34_21405</name>
    <name evidence="1" type="ORF">EVG73_24825</name>
</gene>
<dbReference type="AlphaFoldDB" id="A0A5X8Y2V2"/>
<dbReference type="PANTHER" id="PTHR35566:SF1">
    <property type="entry name" value="TYPE VI SECRETION SYSTEM BASEPLATE COMPONENT TSSK1"/>
    <property type="match status" value="1"/>
</dbReference>
<dbReference type="InterPro" id="IPR010263">
    <property type="entry name" value="T6SS_TssK"/>
</dbReference>
<reference evidence="1" key="1">
    <citation type="submission" date="2019-01" db="EMBL/GenBank/DDBJ databases">
        <authorList>
            <person name="Ashton P.M."/>
            <person name="Dallman T."/>
            <person name="Nair S."/>
            <person name="De Pinna E."/>
            <person name="Peters T."/>
            <person name="Grant K."/>
        </authorList>
    </citation>
    <scope>NUCLEOTIDE SEQUENCE</scope>
    <source>
        <strain evidence="2">271153</strain>
        <strain evidence="1">500372</strain>
    </source>
</reference>
<proteinExistence type="predicted"/>
<dbReference type="PANTHER" id="PTHR35566">
    <property type="entry name" value="BLR3599 PROTEIN"/>
    <property type="match status" value="1"/>
</dbReference>